<comment type="caution">
    <text evidence="11">The sequence shown here is derived from an EMBL/GenBank/DDBJ whole genome shotgun (WGS) entry which is preliminary data.</text>
</comment>
<name>A0A5R8Y0C3_9BACT</name>
<comment type="catalytic activity">
    <reaction evidence="1">
        <text>ATP + protein L-histidine = ADP + protein N-phospho-L-histidine.</text>
        <dbReference type="EC" id="2.7.13.3"/>
    </reaction>
</comment>
<dbReference type="InterPro" id="IPR005467">
    <property type="entry name" value="His_kinase_dom"/>
</dbReference>
<keyword evidence="5" id="KW-0547">Nucleotide-binding</keyword>
<evidence type="ECO:0000256" key="7">
    <source>
        <dbReference type="ARBA" id="ARBA00022840"/>
    </source>
</evidence>
<feature type="domain" description="Histidine kinase" evidence="10">
    <location>
        <begin position="351"/>
        <end position="574"/>
    </location>
</feature>
<dbReference type="GO" id="GO:0000155">
    <property type="term" value="F:phosphorelay sensor kinase activity"/>
    <property type="evidence" value="ECO:0007669"/>
    <property type="project" value="InterPro"/>
</dbReference>
<keyword evidence="4" id="KW-0808">Transferase</keyword>
<dbReference type="PRINTS" id="PR00344">
    <property type="entry name" value="BCTRLSENSOR"/>
</dbReference>
<proteinExistence type="predicted"/>
<dbReference type="Gene3D" id="1.10.287.130">
    <property type="match status" value="1"/>
</dbReference>
<dbReference type="CDD" id="cd00082">
    <property type="entry name" value="HisKA"/>
    <property type="match status" value="1"/>
</dbReference>
<organism evidence="11 12">
    <name type="scientific">Arcobacter arenosus</name>
    <dbReference type="NCBI Taxonomy" id="2576037"/>
    <lineage>
        <taxon>Bacteria</taxon>
        <taxon>Pseudomonadati</taxon>
        <taxon>Campylobacterota</taxon>
        <taxon>Epsilonproteobacteria</taxon>
        <taxon>Campylobacterales</taxon>
        <taxon>Arcobacteraceae</taxon>
        <taxon>Arcobacter</taxon>
    </lineage>
</organism>
<dbReference type="SUPFAM" id="SSF55874">
    <property type="entry name" value="ATPase domain of HSP90 chaperone/DNA topoisomerase II/histidine kinase"/>
    <property type="match status" value="1"/>
</dbReference>
<keyword evidence="9" id="KW-0812">Transmembrane</keyword>
<keyword evidence="12" id="KW-1185">Reference proteome</keyword>
<evidence type="ECO:0000256" key="9">
    <source>
        <dbReference type="SAM" id="Phobius"/>
    </source>
</evidence>
<gene>
    <name evidence="11" type="ORF">FDK22_07555</name>
</gene>
<reference evidence="11 12" key="1">
    <citation type="submission" date="2019-05" db="EMBL/GenBank/DDBJ databases">
        <title>Arcobacter sp. nov., isolated from sea sediment.</title>
        <authorList>
            <person name="Kim W."/>
        </authorList>
    </citation>
    <scope>NUCLEOTIDE SEQUENCE [LARGE SCALE GENOMIC DNA]</scope>
    <source>
        <strain evidence="11 12">CAU 1517</strain>
    </source>
</reference>
<dbReference type="Pfam" id="PF02518">
    <property type="entry name" value="HATPase_c"/>
    <property type="match status" value="1"/>
</dbReference>
<dbReference type="SMART" id="SM00388">
    <property type="entry name" value="HisKA"/>
    <property type="match status" value="1"/>
</dbReference>
<evidence type="ECO:0000313" key="11">
    <source>
        <dbReference type="EMBL" id="TLP38321.1"/>
    </source>
</evidence>
<evidence type="ECO:0000256" key="3">
    <source>
        <dbReference type="ARBA" id="ARBA00022553"/>
    </source>
</evidence>
<dbReference type="OrthoDB" id="9805967at2"/>
<evidence type="ECO:0000256" key="4">
    <source>
        <dbReference type="ARBA" id="ARBA00022679"/>
    </source>
</evidence>
<dbReference type="SUPFAM" id="SSF47384">
    <property type="entry name" value="Homodimeric domain of signal transducing histidine kinase"/>
    <property type="match status" value="1"/>
</dbReference>
<evidence type="ECO:0000256" key="2">
    <source>
        <dbReference type="ARBA" id="ARBA00012438"/>
    </source>
</evidence>
<dbReference type="Pfam" id="PF00512">
    <property type="entry name" value="HisKA"/>
    <property type="match status" value="1"/>
</dbReference>
<dbReference type="InterPro" id="IPR003594">
    <property type="entry name" value="HATPase_dom"/>
</dbReference>
<dbReference type="Gene3D" id="6.10.340.10">
    <property type="match status" value="1"/>
</dbReference>
<dbReference type="EMBL" id="VANU01000003">
    <property type="protein sequence ID" value="TLP38321.1"/>
    <property type="molecule type" value="Genomic_DNA"/>
</dbReference>
<dbReference type="InterPro" id="IPR003661">
    <property type="entry name" value="HisK_dim/P_dom"/>
</dbReference>
<dbReference type="PANTHER" id="PTHR43065">
    <property type="entry name" value="SENSOR HISTIDINE KINASE"/>
    <property type="match status" value="1"/>
</dbReference>
<dbReference type="RefSeq" id="WP_138152315.1">
    <property type="nucleotide sequence ID" value="NZ_VANU01000003.1"/>
</dbReference>
<dbReference type="PROSITE" id="PS50109">
    <property type="entry name" value="HIS_KIN"/>
    <property type="match status" value="1"/>
</dbReference>
<keyword evidence="7" id="KW-0067">ATP-binding</keyword>
<feature type="transmembrane region" description="Helical" evidence="9">
    <location>
        <begin position="15"/>
        <end position="39"/>
    </location>
</feature>
<dbReference type="InterPro" id="IPR004358">
    <property type="entry name" value="Sig_transdc_His_kin-like_C"/>
</dbReference>
<evidence type="ECO:0000256" key="6">
    <source>
        <dbReference type="ARBA" id="ARBA00022777"/>
    </source>
</evidence>
<keyword evidence="8" id="KW-0902">Two-component regulatory system</keyword>
<dbReference type="Proteomes" id="UP000308901">
    <property type="component" value="Unassembled WGS sequence"/>
</dbReference>
<protein>
    <recommendedName>
        <fullName evidence="2">histidine kinase</fullName>
        <ecNumber evidence="2">2.7.13.3</ecNumber>
    </recommendedName>
</protein>
<evidence type="ECO:0000256" key="5">
    <source>
        <dbReference type="ARBA" id="ARBA00022741"/>
    </source>
</evidence>
<evidence type="ECO:0000313" key="12">
    <source>
        <dbReference type="Proteomes" id="UP000308901"/>
    </source>
</evidence>
<evidence type="ECO:0000259" key="10">
    <source>
        <dbReference type="PROSITE" id="PS50109"/>
    </source>
</evidence>
<dbReference type="GO" id="GO:0005524">
    <property type="term" value="F:ATP binding"/>
    <property type="evidence" value="ECO:0007669"/>
    <property type="project" value="UniProtKB-KW"/>
</dbReference>
<dbReference type="InterPro" id="IPR036890">
    <property type="entry name" value="HATPase_C_sf"/>
</dbReference>
<keyword evidence="9" id="KW-1133">Transmembrane helix</keyword>
<evidence type="ECO:0000256" key="1">
    <source>
        <dbReference type="ARBA" id="ARBA00000085"/>
    </source>
</evidence>
<dbReference type="SMART" id="SM00387">
    <property type="entry name" value="HATPase_c"/>
    <property type="match status" value="1"/>
</dbReference>
<keyword evidence="6" id="KW-0418">Kinase</keyword>
<feature type="transmembrane region" description="Helical" evidence="9">
    <location>
        <begin position="257"/>
        <end position="276"/>
    </location>
</feature>
<keyword evidence="9" id="KW-0472">Membrane</keyword>
<evidence type="ECO:0000256" key="8">
    <source>
        <dbReference type="ARBA" id="ARBA00023012"/>
    </source>
</evidence>
<dbReference type="AlphaFoldDB" id="A0A5R8Y0C3"/>
<dbReference type="PANTHER" id="PTHR43065:SF10">
    <property type="entry name" value="PEROXIDE STRESS-ACTIVATED HISTIDINE KINASE MAK3"/>
    <property type="match status" value="1"/>
</dbReference>
<dbReference type="EC" id="2.7.13.3" evidence="2"/>
<dbReference type="InterPro" id="IPR036097">
    <property type="entry name" value="HisK_dim/P_sf"/>
</dbReference>
<sequence length="574" mass="66617">MIKLKPIKNSIKNKIIIQFTLIISVFLLLISFSIGYLFIKNTESHAQDLLKNRALLIEEKIQERLYYLIEQTKLLAKNSLMINSLIDDDNKEEYLLPLALNFMEDKNVKYLNIIDFDGEIIFKTTENIPKYNNSIYIRNALALGQTTFYLEKNKNEFIVVSPVKYYETTQGALIATFNLDKILSKYIINSNDEYIEILDTQNDKLLYINNHDKNQKYYSYSLKNQNLSLFDELNITLNIGKLESTYLFPIQDALKKVIIMSFILILIGTLLSYLLAESITKPIIELYKKIENNEFNEKYQPLGTNDELEVLSLAFHEKVKQLNQFKNEELENQKLLLEQSKMAALGEMIGNIAHQWRQPLSVISTASSGLKMKQEYGILEEDEMFSVLDSINENTQYLSKTIDDFRNFIIGKREKRLFNLSEQIDSFLSLMIGSIKTHDIHLIRNEQTNIEINGYPNELTQCLMNIVNNSKDAFEEKGIKEKYIFIKTYTKNSSIFIEIKDNAEGIKEDIIPKIFEPYFTTKHKSRGTGLGLSMTYRLITEGMKGNIKVKNTSFKYKDNNYKGAEFTITLPIIS</sequence>
<accession>A0A5R8Y0C3</accession>
<dbReference type="Gene3D" id="3.30.565.10">
    <property type="entry name" value="Histidine kinase-like ATPase, C-terminal domain"/>
    <property type="match status" value="1"/>
</dbReference>
<keyword evidence="3" id="KW-0597">Phosphoprotein</keyword>